<evidence type="ECO:0000313" key="2">
    <source>
        <dbReference type="EMBL" id="KAG8082290.1"/>
    </source>
</evidence>
<sequence>MQERGGDLSERRATGKPRRRIAAPLGHRSTRLSACSSEVVRRLGKQLRNGEAYHARSNQVSAGEEGPGGVVLWCTPPWRSGNDLDRADRRSYFTGRHDDDAVVPAKMTALQ</sequence>
<evidence type="ECO:0000256" key="1">
    <source>
        <dbReference type="SAM" id="MobiDB-lite"/>
    </source>
</evidence>
<feature type="compositionally biased region" description="Basic and acidic residues" evidence="1">
    <location>
        <begin position="1"/>
        <end position="13"/>
    </location>
</feature>
<reference evidence="2" key="2">
    <citation type="submission" date="2021-02" db="EMBL/GenBank/DDBJ databases">
        <authorList>
            <person name="Kimball J.A."/>
            <person name="Haas M.W."/>
            <person name="Macchietto M."/>
            <person name="Kono T."/>
            <person name="Duquette J."/>
            <person name="Shao M."/>
        </authorList>
    </citation>
    <scope>NUCLEOTIDE SEQUENCE</scope>
    <source>
        <tissue evidence="2">Fresh leaf tissue</tissue>
    </source>
</reference>
<accession>A0A8J5VUY2</accession>
<dbReference type="AlphaFoldDB" id="A0A8J5VUY2"/>
<protein>
    <submittedName>
        <fullName evidence="2">Uncharacterized protein</fullName>
    </submittedName>
</protein>
<dbReference type="Proteomes" id="UP000729402">
    <property type="component" value="Unassembled WGS sequence"/>
</dbReference>
<proteinExistence type="predicted"/>
<feature type="region of interest" description="Disordered" evidence="1">
    <location>
        <begin position="1"/>
        <end position="28"/>
    </location>
</feature>
<organism evidence="2 3">
    <name type="scientific">Zizania palustris</name>
    <name type="common">Northern wild rice</name>
    <dbReference type="NCBI Taxonomy" id="103762"/>
    <lineage>
        <taxon>Eukaryota</taxon>
        <taxon>Viridiplantae</taxon>
        <taxon>Streptophyta</taxon>
        <taxon>Embryophyta</taxon>
        <taxon>Tracheophyta</taxon>
        <taxon>Spermatophyta</taxon>
        <taxon>Magnoliopsida</taxon>
        <taxon>Liliopsida</taxon>
        <taxon>Poales</taxon>
        <taxon>Poaceae</taxon>
        <taxon>BOP clade</taxon>
        <taxon>Oryzoideae</taxon>
        <taxon>Oryzeae</taxon>
        <taxon>Zizaniinae</taxon>
        <taxon>Zizania</taxon>
    </lineage>
</organism>
<name>A0A8J5VUY2_ZIZPA</name>
<reference evidence="2" key="1">
    <citation type="journal article" date="2021" name="bioRxiv">
        <title>Whole Genome Assembly and Annotation of Northern Wild Rice, Zizania palustris L., Supports a Whole Genome Duplication in the Zizania Genus.</title>
        <authorList>
            <person name="Haas M."/>
            <person name="Kono T."/>
            <person name="Macchietto M."/>
            <person name="Millas R."/>
            <person name="McGilp L."/>
            <person name="Shao M."/>
            <person name="Duquette J."/>
            <person name="Hirsch C.N."/>
            <person name="Kimball J."/>
        </authorList>
    </citation>
    <scope>NUCLEOTIDE SEQUENCE</scope>
    <source>
        <tissue evidence="2">Fresh leaf tissue</tissue>
    </source>
</reference>
<keyword evidence="3" id="KW-1185">Reference proteome</keyword>
<comment type="caution">
    <text evidence="2">The sequence shown here is derived from an EMBL/GenBank/DDBJ whole genome shotgun (WGS) entry which is preliminary data.</text>
</comment>
<dbReference type="EMBL" id="JAAALK010000086">
    <property type="protein sequence ID" value="KAG8082290.1"/>
    <property type="molecule type" value="Genomic_DNA"/>
</dbReference>
<evidence type="ECO:0000313" key="3">
    <source>
        <dbReference type="Proteomes" id="UP000729402"/>
    </source>
</evidence>
<gene>
    <name evidence="2" type="ORF">GUJ93_ZPchr0014g47681</name>
</gene>